<protein>
    <recommendedName>
        <fullName evidence="1">PKD domain-containing protein</fullName>
    </recommendedName>
</protein>
<dbReference type="RefSeq" id="WP_143814400.1">
    <property type="nucleotide sequence ID" value="NZ_FUYL01000002.1"/>
</dbReference>
<dbReference type="Gene3D" id="2.60.40.10">
    <property type="entry name" value="Immunoglobulins"/>
    <property type="match status" value="1"/>
</dbReference>
<dbReference type="PROSITE" id="PS50093">
    <property type="entry name" value="PKD"/>
    <property type="match status" value="1"/>
</dbReference>
<dbReference type="STRING" id="561365.SAMN05660866_00903"/>
<dbReference type="InterPro" id="IPR035986">
    <property type="entry name" value="PKD_dom_sf"/>
</dbReference>
<sequence>MGGHAEWISNVSLSLPAGASFQINPGGELATDRPCSASKRLIIGATVYSTCNGGAGAQYDFTDLNESGGSLSVSPTSDSPICEGEILNLYANPSGTGATGASFLWTGPNGFTATTSDATVSGLAQGDYTYTVTITDSAGNTNTKSVTAIVLATPQITSTTPGSRNGSGTVLLNAMASSGVLNWFSNASGGSSLGTGFTFMTPSISATTTFYVEASENGCVSARVPVMATINGVTDVIINPRITYRVKIN</sequence>
<proteinExistence type="predicted"/>
<dbReference type="AlphaFoldDB" id="A0A1T5AFB4"/>
<dbReference type="EMBL" id="FUYL01000002">
    <property type="protein sequence ID" value="SKB33600.1"/>
    <property type="molecule type" value="Genomic_DNA"/>
</dbReference>
<keyword evidence="3" id="KW-1185">Reference proteome</keyword>
<reference evidence="3" key="1">
    <citation type="submission" date="2017-02" db="EMBL/GenBank/DDBJ databases">
        <authorList>
            <person name="Varghese N."/>
            <person name="Submissions S."/>
        </authorList>
    </citation>
    <scope>NUCLEOTIDE SEQUENCE [LARGE SCALE GENOMIC DNA]</scope>
    <source>
        <strain evidence="3">DSM 23546</strain>
    </source>
</reference>
<dbReference type="InterPro" id="IPR000601">
    <property type="entry name" value="PKD_dom"/>
</dbReference>
<name>A0A1T5AFB4_9FLAO</name>
<dbReference type="SUPFAM" id="SSF49299">
    <property type="entry name" value="PKD domain"/>
    <property type="match status" value="1"/>
</dbReference>
<dbReference type="InterPro" id="IPR013783">
    <property type="entry name" value="Ig-like_fold"/>
</dbReference>
<dbReference type="Proteomes" id="UP000190339">
    <property type="component" value="Unassembled WGS sequence"/>
</dbReference>
<dbReference type="OrthoDB" id="1652165at2"/>
<feature type="domain" description="PKD" evidence="1">
    <location>
        <begin position="94"/>
        <end position="155"/>
    </location>
</feature>
<dbReference type="InterPro" id="IPR044023">
    <property type="entry name" value="Ig_7"/>
</dbReference>
<dbReference type="CDD" id="cd00146">
    <property type="entry name" value="PKD"/>
    <property type="match status" value="1"/>
</dbReference>
<evidence type="ECO:0000313" key="2">
    <source>
        <dbReference type="EMBL" id="SKB33600.1"/>
    </source>
</evidence>
<accession>A0A1T5AFB4</accession>
<organism evidence="2 3">
    <name type="scientific">Maribacter arcticus</name>
    <dbReference type="NCBI Taxonomy" id="561365"/>
    <lineage>
        <taxon>Bacteria</taxon>
        <taxon>Pseudomonadati</taxon>
        <taxon>Bacteroidota</taxon>
        <taxon>Flavobacteriia</taxon>
        <taxon>Flavobacteriales</taxon>
        <taxon>Flavobacteriaceae</taxon>
        <taxon>Maribacter</taxon>
    </lineage>
</organism>
<dbReference type="Pfam" id="PF22352">
    <property type="entry name" value="K319L-like_PKD"/>
    <property type="match status" value="1"/>
</dbReference>
<evidence type="ECO:0000313" key="3">
    <source>
        <dbReference type="Proteomes" id="UP000190339"/>
    </source>
</evidence>
<evidence type="ECO:0000259" key="1">
    <source>
        <dbReference type="PROSITE" id="PS50093"/>
    </source>
</evidence>
<dbReference type="Pfam" id="PF19081">
    <property type="entry name" value="Ig_7"/>
    <property type="match status" value="1"/>
</dbReference>
<gene>
    <name evidence="2" type="ORF">SAMN05660866_00903</name>
</gene>